<keyword evidence="2" id="KW-1185">Reference proteome</keyword>
<dbReference type="eggNOG" id="ENOG502SUK3">
    <property type="taxonomic scope" value="Eukaryota"/>
</dbReference>
<dbReference type="Proteomes" id="UP000002058">
    <property type="component" value="Unassembled WGS sequence"/>
</dbReference>
<dbReference type="GeneID" id="8442994"/>
<dbReference type="AlphaFoldDB" id="C4JTE9"/>
<dbReference type="EMBL" id="CH476617">
    <property type="protein sequence ID" value="EEP80896.1"/>
    <property type="molecule type" value="Genomic_DNA"/>
</dbReference>
<sequence>MGSITGPMRSLRSYTNISLEELSAQNIRDVILNTNHPSDLTFQNITPSTGFRIATSFVEDPEIERAHPRISYNPLTQALTARVMPTLVDDCHQEWLSNELLDMVLAGFMTVAERKELKLRVRTTLKGFAAPYTYATKEPDACILPGTLPLPTVVVETGWLESWPRLDADKDLWLVGGASVELVLLIRWTMLPCLN</sequence>
<dbReference type="HOGENOM" id="CLU_062454_2_0_1"/>
<dbReference type="InParanoid" id="C4JTE9"/>
<dbReference type="RefSeq" id="XP_002585049.1">
    <property type="nucleotide sequence ID" value="XM_002585003.1"/>
</dbReference>
<dbReference type="VEuPathDB" id="FungiDB:UREG_05738"/>
<protein>
    <submittedName>
        <fullName evidence="1">Uncharacterized protein</fullName>
    </submittedName>
</protein>
<accession>C4JTE9</accession>
<gene>
    <name evidence="1" type="ORF">UREG_05738</name>
</gene>
<evidence type="ECO:0000313" key="1">
    <source>
        <dbReference type="EMBL" id="EEP80896.1"/>
    </source>
</evidence>
<dbReference type="OMA" id="VILIKWD"/>
<name>C4JTE9_UNCRE</name>
<dbReference type="KEGG" id="ure:UREG_05738"/>
<proteinExistence type="predicted"/>
<evidence type="ECO:0000313" key="2">
    <source>
        <dbReference type="Proteomes" id="UP000002058"/>
    </source>
</evidence>
<reference evidence="2" key="1">
    <citation type="journal article" date="2009" name="Genome Res.">
        <title>Comparative genomic analyses of the human fungal pathogens Coccidioides and their relatives.</title>
        <authorList>
            <person name="Sharpton T.J."/>
            <person name="Stajich J.E."/>
            <person name="Rounsley S.D."/>
            <person name="Gardner M.J."/>
            <person name="Wortman J.R."/>
            <person name="Jordar V.S."/>
            <person name="Maiti R."/>
            <person name="Kodira C.D."/>
            <person name="Neafsey D.E."/>
            <person name="Zeng Q."/>
            <person name="Hung C.-Y."/>
            <person name="McMahan C."/>
            <person name="Muszewska A."/>
            <person name="Grynberg M."/>
            <person name="Mandel M.A."/>
            <person name="Kellner E.M."/>
            <person name="Barker B.M."/>
            <person name="Galgiani J.N."/>
            <person name="Orbach M.J."/>
            <person name="Kirkland T.N."/>
            <person name="Cole G.T."/>
            <person name="Henn M.R."/>
            <person name="Birren B.W."/>
            <person name="Taylor J.W."/>
        </authorList>
    </citation>
    <scope>NUCLEOTIDE SEQUENCE [LARGE SCALE GENOMIC DNA]</scope>
    <source>
        <strain evidence="2">UAMH 1704</strain>
    </source>
</reference>
<organism evidence="1 2">
    <name type="scientific">Uncinocarpus reesii (strain UAMH 1704)</name>
    <dbReference type="NCBI Taxonomy" id="336963"/>
    <lineage>
        <taxon>Eukaryota</taxon>
        <taxon>Fungi</taxon>
        <taxon>Dikarya</taxon>
        <taxon>Ascomycota</taxon>
        <taxon>Pezizomycotina</taxon>
        <taxon>Eurotiomycetes</taxon>
        <taxon>Eurotiomycetidae</taxon>
        <taxon>Onygenales</taxon>
        <taxon>Onygenaceae</taxon>
        <taxon>Uncinocarpus</taxon>
    </lineage>
</organism>
<dbReference type="OrthoDB" id="76567at2759"/>
<dbReference type="STRING" id="336963.C4JTE9"/>